<evidence type="ECO:0000259" key="3">
    <source>
        <dbReference type="Pfam" id="PF00472"/>
    </source>
</evidence>
<evidence type="ECO:0000313" key="5">
    <source>
        <dbReference type="Proteomes" id="UP000192872"/>
    </source>
</evidence>
<dbReference type="NCBIfam" id="NF006718">
    <property type="entry name" value="PRK09256.1"/>
    <property type="match status" value="1"/>
</dbReference>
<comment type="similarity">
    <text evidence="1">Belongs to the prokaryotic/mitochondrial release factor family.</text>
</comment>
<dbReference type="Gene3D" id="3.30.160.20">
    <property type="match status" value="1"/>
</dbReference>
<feature type="region of interest" description="Disordered" evidence="2">
    <location>
        <begin position="110"/>
        <end position="146"/>
    </location>
</feature>
<dbReference type="AlphaFoldDB" id="A0A1W9HQZ1"/>
<sequence length="146" mass="16013">MVDGAPGLVVTPSILLDEAELVFTPLRAAAGPGGQNVNKVATAIELRFDARRSRSLTNDVSIRLQKLAGSRLTNDGVVVIRAHSYRSQERNRQDAIDRLLELIGKAAVAPKRRRPTKVPKGAKEERIRTKQQRGSVKSLRGKVRGE</sequence>
<dbReference type="STRING" id="1827387.A4S15_14105"/>
<feature type="domain" description="Prokaryotic-type class I peptide chain release factors" evidence="3">
    <location>
        <begin position="14"/>
        <end position="140"/>
    </location>
</feature>
<proteinExistence type="inferred from homology"/>
<comment type="caution">
    <text evidence="4">The sequence shown here is derived from an EMBL/GenBank/DDBJ whole genome shotgun (WGS) entry which is preliminary data.</text>
</comment>
<dbReference type="InterPro" id="IPR000352">
    <property type="entry name" value="Pep_chain_release_fac_I"/>
</dbReference>
<dbReference type="SUPFAM" id="SSF75620">
    <property type="entry name" value="Release factor"/>
    <property type="match status" value="1"/>
</dbReference>
<dbReference type="GO" id="GO:0072344">
    <property type="term" value="P:rescue of stalled ribosome"/>
    <property type="evidence" value="ECO:0007669"/>
    <property type="project" value="TreeGrafter"/>
</dbReference>
<organism evidence="4 5">
    <name type="scientific">Candidatus Raskinella chloraquaticus</name>
    <dbReference type="NCBI Taxonomy" id="1951219"/>
    <lineage>
        <taxon>Bacteria</taxon>
        <taxon>Pseudomonadati</taxon>
        <taxon>Pseudomonadota</taxon>
        <taxon>Alphaproteobacteria</taxon>
        <taxon>Hyphomicrobiales</taxon>
        <taxon>Phreatobacteraceae</taxon>
        <taxon>Candidatus Raskinella</taxon>
    </lineage>
</organism>
<protein>
    <submittedName>
        <fullName evidence="4">Peptide chain release factor I</fullName>
    </submittedName>
</protein>
<dbReference type="GO" id="GO:0004045">
    <property type="term" value="F:peptidyl-tRNA hydrolase activity"/>
    <property type="evidence" value="ECO:0007669"/>
    <property type="project" value="TreeGrafter"/>
</dbReference>
<dbReference type="GO" id="GO:0003747">
    <property type="term" value="F:translation release factor activity"/>
    <property type="evidence" value="ECO:0007669"/>
    <property type="project" value="InterPro"/>
</dbReference>
<dbReference type="EMBL" id="LWDL01000030">
    <property type="protein sequence ID" value="OQW49836.1"/>
    <property type="molecule type" value="Genomic_DNA"/>
</dbReference>
<evidence type="ECO:0000256" key="2">
    <source>
        <dbReference type="SAM" id="MobiDB-lite"/>
    </source>
</evidence>
<evidence type="ECO:0000313" key="4">
    <source>
        <dbReference type="EMBL" id="OQW49836.1"/>
    </source>
</evidence>
<accession>A0A1W9HQZ1</accession>
<dbReference type="InterPro" id="IPR045853">
    <property type="entry name" value="Pep_chain_release_fac_I_sf"/>
</dbReference>
<name>A0A1W9HQZ1_9HYPH</name>
<dbReference type="Proteomes" id="UP000192872">
    <property type="component" value="Unassembled WGS sequence"/>
</dbReference>
<gene>
    <name evidence="4" type="ORF">A4S15_14105</name>
</gene>
<evidence type="ECO:0000256" key="1">
    <source>
        <dbReference type="ARBA" id="ARBA00010835"/>
    </source>
</evidence>
<dbReference type="PANTHER" id="PTHR47814:SF1">
    <property type="entry name" value="PEPTIDYL-TRNA HYDROLASE ARFB"/>
    <property type="match status" value="1"/>
</dbReference>
<dbReference type="GO" id="GO:0043022">
    <property type="term" value="F:ribosome binding"/>
    <property type="evidence" value="ECO:0007669"/>
    <property type="project" value="TreeGrafter"/>
</dbReference>
<dbReference type="RefSeq" id="WP_376801440.1">
    <property type="nucleotide sequence ID" value="NZ_DBNB01000021.1"/>
</dbReference>
<reference evidence="4 5" key="1">
    <citation type="journal article" date="2017" name="Water Res.">
        <title>Comammox in drinking water systems.</title>
        <authorList>
            <person name="Wang Y."/>
            <person name="Ma L."/>
            <person name="Mao Y."/>
            <person name="Jiang X."/>
            <person name="Xia Y."/>
            <person name="Yu K."/>
            <person name="Li B."/>
            <person name="Zhang T."/>
        </authorList>
    </citation>
    <scope>NUCLEOTIDE SEQUENCE [LARGE SCALE GENOMIC DNA]</scope>
    <source>
        <strain evidence="4">SG_bin8</strain>
    </source>
</reference>
<dbReference type="Pfam" id="PF00472">
    <property type="entry name" value="RF-1"/>
    <property type="match status" value="1"/>
</dbReference>
<dbReference type="PANTHER" id="PTHR47814">
    <property type="entry name" value="PEPTIDYL-TRNA HYDROLASE ARFB"/>
    <property type="match status" value="1"/>
</dbReference>